<feature type="compositionally biased region" description="Basic and acidic residues" evidence="1">
    <location>
        <begin position="46"/>
        <end position="104"/>
    </location>
</feature>
<comment type="caution">
    <text evidence="2">The sequence shown here is derived from an EMBL/GenBank/DDBJ whole genome shotgun (WGS) entry which is preliminary data.</text>
</comment>
<dbReference type="EMBL" id="QKKF02031305">
    <property type="protein sequence ID" value="RZF34482.1"/>
    <property type="molecule type" value="Genomic_DNA"/>
</dbReference>
<accession>A0A482WMN2</accession>
<evidence type="ECO:0000313" key="3">
    <source>
        <dbReference type="Proteomes" id="UP000291343"/>
    </source>
</evidence>
<gene>
    <name evidence="2" type="ORF">LSTR_LSTR011724</name>
</gene>
<dbReference type="Proteomes" id="UP000291343">
    <property type="component" value="Unassembled WGS sequence"/>
</dbReference>
<protein>
    <submittedName>
        <fullName evidence="2">Uncharacterized protein</fullName>
    </submittedName>
</protein>
<organism evidence="2 3">
    <name type="scientific">Laodelphax striatellus</name>
    <name type="common">Small brown planthopper</name>
    <name type="synonym">Delphax striatella</name>
    <dbReference type="NCBI Taxonomy" id="195883"/>
    <lineage>
        <taxon>Eukaryota</taxon>
        <taxon>Metazoa</taxon>
        <taxon>Ecdysozoa</taxon>
        <taxon>Arthropoda</taxon>
        <taxon>Hexapoda</taxon>
        <taxon>Insecta</taxon>
        <taxon>Pterygota</taxon>
        <taxon>Neoptera</taxon>
        <taxon>Paraneoptera</taxon>
        <taxon>Hemiptera</taxon>
        <taxon>Auchenorrhyncha</taxon>
        <taxon>Fulgoroidea</taxon>
        <taxon>Delphacidae</taxon>
        <taxon>Criomorphinae</taxon>
        <taxon>Laodelphax</taxon>
    </lineage>
</organism>
<evidence type="ECO:0000256" key="1">
    <source>
        <dbReference type="SAM" id="MobiDB-lite"/>
    </source>
</evidence>
<dbReference type="InParanoid" id="A0A482WMN2"/>
<keyword evidence="3" id="KW-1185">Reference proteome</keyword>
<sequence>MTEKGPRWLKSVGGYSTDEQWMGVLFVEVISRDIIGDYDCGGGKQVIREGNKERRSEREGGRTKGRRGEREERRKRGGVEERRGEREEVRKRGLEKEGTGEKRE</sequence>
<reference evidence="2 3" key="1">
    <citation type="journal article" date="2017" name="Gigascience">
        <title>Genome sequence of the small brown planthopper, Laodelphax striatellus.</title>
        <authorList>
            <person name="Zhu J."/>
            <person name="Jiang F."/>
            <person name="Wang X."/>
            <person name="Yang P."/>
            <person name="Bao Y."/>
            <person name="Zhao W."/>
            <person name="Wang W."/>
            <person name="Lu H."/>
            <person name="Wang Q."/>
            <person name="Cui N."/>
            <person name="Li J."/>
            <person name="Chen X."/>
            <person name="Luo L."/>
            <person name="Yu J."/>
            <person name="Kang L."/>
            <person name="Cui F."/>
        </authorList>
    </citation>
    <scope>NUCLEOTIDE SEQUENCE [LARGE SCALE GENOMIC DNA]</scope>
    <source>
        <strain evidence="2">Lst14</strain>
    </source>
</reference>
<evidence type="ECO:0000313" key="2">
    <source>
        <dbReference type="EMBL" id="RZF34482.1"/>
    </source>
</evidence>
<name>A0A482WMN2_LAOST</name>
<proteinExistence type="predicted"/>
<dbReference type="AlphaFoldDB" id="A0A482WMN2"/>
<feature type="region of interest" description="Disordered" evidence="1">
    <location>
        <begin position="39"/>
        <end position="104"/>
    </location>
</feature>